<feature type="compositionally biased region" description="Low complexity" evidence="2">
    <location>
        <begin position="433"/>
        <end position="447"/>
    </location>
</feature>
<comment type="caution">
    <text evidence="3">The sequence shown here is derived from an EMBL/GenBank/DDBJ whole genome shotgun (WGS) entry which is preliminary data.</text>
</comment>
<feature type="compositionally biased region" description="Polar residues" evidence="2">
    <location>
        <begin position="1"/>
        <end position="32"/>
    </location>
</feature>
<dbReference type="GO" id="GO:0003743">
    <property type="term" value="F:translation initiation factor activity"/>
    <property type="evidence" value="ECO:0007669"/>
    <property type="project" value="UniProtKB-KW"/>
</dbReference>
<feature type="compositionally biased region" description="Polar residues" evidence="2">
    <location>
        <begin position="112"/>
        <end position="130"/>
    </location>
</feature>
<feature type="compositionally biased region" description="Basic residues" evidence="2">
    <location>
        <begin position="413"/>
        <end position="425"/>
    </location>
</feature>
<dbReference type="AlphaFoldDB" id="A0A0L0W2B8"/>
<dbReference type="Gene3D" id="3.30.760.10">
    <property type="entry name" value="RNA Cap, Translation Initiation Factor Eif4e"/>
    <property type="match status" value="1"/>
</dbReference>
<feature type="region of interest" description="Disordered" evidence="2">
    <location>
        <begin position="1"/>
        <end position="152"/>
    </location>
</feature>
<dbReference type="PANTHER" id="PTHR11960:SF18">
    <property type="entry name" value="EUKARYOTIC TRANSLATION INITIATION FACTOR 4E HOMOLOGOUS PROTEIN, ISOFORM B"/>
    <property type="match status" value="1"/>
</dbReference>
<keyword evidence="1" id="KW-0648">Protein biosynthesis</keyword>
<accession>A0A0L0W2B8</accession>
<dbReference type="Proteomes" id="UP000054564">
    <property type="component" value="Unassembled WGS sequence"/>
</dbReference>
<feature type="compositionally biased region" description="Polar residues" evidence="2">
    <location>
        <begin position="456"/>
        <end position="473"/>
    </location>
</feature>
<dbReference type="GO" id="GO:0000340">
    <property type="term" value="F:RNA 7-methylguanosine cap binding"/>
    <property type="evidence" value="ECO:0007669"/>
    <property type="project" value="TreeGrafter"/>
</dbReference>
<evidence type="ECO:0000256" key="2">
    <source>
        <dbReference type="SAM" id="MobiDB-lite"/>
    </source>
</evidence>
<dbReference type="Pfam" id="PF01652">
    <property type="entry name" value="IF4E"/>
    <property type="match status" value="1"/>
</dbReference>
<dbReference type="EMBL" id="AJIL01000007">
    <property type="protein sequence ID" value="KNF05617.1"/>
    <property type="molecule type" value="Genomic_DNA"/>
</dbReference>
<keyword evidence="4" id="KW-1185">Reference proteome</keyword>
<dbReference type="PANTHER" id="PTHR11960">
    <property type="entry name" value="EUKARYOTIC TRANSLATION INITIATION FACTOR 4E RELATED"/>
    <property type="match status" value="1"/>
</dbReference>
<evidence type="ECO:0000313" key="3">
    <source>
        <dbReference type="EMBL" id="KNF05617.1"/>
    </source>
</evidence>
<comment type="similarity">
    <text evidence="1">Belongs to the eukaryotic initiation factor 4E family.</text>
</comment>
<feature type="region of interest" description="Disordered" evidence="2">
    <location>
        <begin position="288"/>
        <end position="311"/>
    </location>
</feature>
<feature type="compositionally biased region" description="Acidic residues" evidence="2">
    <location>
        <begin position="294"/>
        <end position="308"/>
    </location>
</feature>
<dbReference type="SUPFAM" id="SSF55418">
    <property type="entry name" value="eIF4e-like"/>
    <property type="match status" value="1"/>
</dbReference>
<dbReference type="OrthoDB" id="590761at2759"/>
<keyword evidence="1" id="KW-0694">RNA-binding</keyword>
<dbReference type="STRING" id="1165861.A0A0L0W2B8"/>
<evidence type="ECO:0000256" key="1">
    <source>
        <dbReference type="RuleBase" id="RU004374"/>
    </source>
</evidence>
<dbReference type="InterPro" id="IPR001040">
    <property type="entry name" value="TIF_eIF_4E"/>
</dbReference>
<keyword evidence="1" id="KW-0396">Initiation factor</keyword>
<protein>
    <submittedName>
        <fullName evidence="3">Uncharacterized protein</fullName>
    </submittedName>
</protein>
<feature type="compositionally biased region" description="Polar residues" evidence="2">
    <location>
        <begin position="79"/>
        <end position="105"/>
    </location>
</feature>
<feature type="region of interest" description="Disordered" evidence="2">
    <location>
        <begin position="390"/>
        <end position="473"/>
    </location>
</feature>
<reference evidence="4" key="1">
    <citation type="submission" date="2014-03" db="EMBL/GenBank/DDBJ databases">
        <title>The Genome Sequence of Puccinia striiformis f. sp. tritici PST-78.</title>
        <authorList>
            <consortium name="The Broad Institute Genome Sequencing Platform"/>
            <person name="Cuomo C."/>
            <person name="Hulbert S."/>
            <person name="Chen X."/>
            <person name="Walker B."/>
            <person name="Young S.K."/>
            <person name="Zeng Q."/>
            <person name="Gargeya S."/>
            <person name="Fitzgerald M."/>
            <person name="Haas B."/>
            <person name="Abouelleil A."/>
            <person name="Alvarado L."/>
            <person name="Arachchi H.M."/>
            <person name="Berlin A.M."/>
            <person name="Chapman S.B."/>
            <person name="Goldberg J."/>
            <person name="Griggs A."/>
            <person name="Gujja S."/>
            <person name="Hansen M."/>
            <person name="Howarth C."/>
            <person name="Imamovic A."/>
            <person name="Larimer J."/>
            <person name="McCowan C."/>
            <person name="Montmayeur A."/>
            <person name="Murphy C."/>
            <person name="Neiman D."/>
            <person name="Pearson M."/>
            <person name="Priest M."/>
            <person name="Roberts A."/>
            <person name="Saif S."/>
            <person name="Shea T."/>
            <person name="Sisk P."/>
            <person name="Sykes S."/>
            <person name="Wortman J."/>
            <person name="Nusbaum C."/>
            <person name="Birren B."/>
        </authorList>
    </citation>
    <scope>NUCLEOTIDE SEQUENCE [LARGE SCALE GENOMIC DNA]</scope>
    <source>
        <strain evidence="4">race PST-78</strain>
    </source>
</reference>
<dbReference type="GO" id="GO:0016281">
    <property type="term" value="C:eukaryotic translation initiation factor 4F complex"/>
    <property type="evidence" value="ECO:0007669"/>
    <property type="project" value="TreeGrafter"/>
</dbReference>
<gene>
    <name evidence="3" type="ORF">PSTG_01426</name>
</gene>
<dbReference type="InterPro" id="IPR023398">
    <property type="entry name" value="TIF_eIF4e-like"/>
</dbReference>
<evidence type="ECO:0000313" key="4">
    <source>
        <dbReference type="Proteomes" id="UP000054564"/>
    </source>
</evidence>
<sequence>MSSSNQSTRNSAMTNQNLPKKPSLTTANSNPLHRTAPTLGLFTNSPSPASPNSLGFGKSNFQTFGRVGNSQPPSPGLFSPNSTAKKPQPTVGNQPVQNSNNPNTNRPRKLGSFNSLAATPVTNHSISRSGFTDKETINQENEDQTITQPEDNLLESEDELTDSKKNMLLIPLENQHKLRSKWVFWLLHRPPSKKISEEEYGKAMRRLGSCDTVEQFFSLYLHIKRPSQHLPISDLHMFVDPIKPAWEDPENVGGGKWTIRLKKGLANRLWETLILSLVGGGLEKLIRNNNDSSDSSDDDQDDQDEGEEGWEKRREICGAVLSIRRDEDILAVWHKTGTPESGDGKMAKQVKLSLQTVLQLPLNCHLVYKLNADCLSTNVDLTTIVNNIQQNPYNNNNNHNHHHHNHQGQNKHNNYRHQNHTHRHSGPGGGAGNNSNTNNTGFGNHTHPFSAGFGNLGSNNAHTDDNSQNTKTL</sequence>
<proteinExistence type="inferred from homology"/>
<feature type="compositionally biased region" description="Polar residues" evidence="2">
    <location>
        <begin position="41"/>
        <end position="71"/>
    </location>
</feature>
<organism evidence="3 4">
    <name type="scientific">Puccinia striiformis f. sp. tritici PST-78</name>
    <dbReference type="NCBI Taxonomy" id="1165861"/>
    <lineage>
        <taxon>Eukaryota</taxon>
        <taxon>Fungi</taxon>
        <taxon>Dikarya</taxon>
        <taxon>Basidiomycota</taxon>
        <taxon>Pucciniomycotina</taxon>
        <taxon>Pucciniomycetes</taxon>
        <taxon>Pucciniales</taxon>
        <taxon>Pucciniaceae</taxon>
        <taxon>Puccinia</taxon>
    </lineage>
</organism>
<name>A0A0L0W2B8_9BASI</name>